<proteinExistence type="predicted"/>
<gene>
    <name evidence="1" type="ORF">J2T55_000193</name>
</gene>
<dbReference type="Proteomes" id="UP001204445">
    <property type="component" value="Unassembled WGS sequence"/>
</dbReference>
<comment type="caution">
    <text evidence="1">The sequence shown here is derived from an EMBL/GenBank/DDBJ whole genome shotgun (WGS) entry which is preliminary data.</text>
</comment>
<protein>
    <submittedName>
        <fullName evidence="1">Uncharacterized protein</fullName>
    </submittedName>
</protein>
<dbReference type="EMBL" id="JANUCT010000001">
    <property type="protein sequence ID" value="MCS3902201.1"/>
    <property type="molecule type" value="Genomic_DNA"/>
</dbReference>
<evidence type="ECO:0000313" key="1">
    <source>
        <dbReference type="EMBL" id="MCS3902201.1"/>
    </source>
</evidence>
<evidence type="ECO:0000313" key="2">
    <source>
        <dbReference type="Proteomes" id="UP001204445"/>
    </source>
</evidence>
<accession>A0AAE3L0V0</accession>
<organism evidence="1 2">
    <name type="scientific">Methylohalomonas lacus</name>
    <dbReference type="NCBI Taxonomy" id="398773"/>
    <lineage>
        <taxon>Bacteria</taxon>
        <taxon>Pseudomonadati</taxon>
        <taxon>Pseudomonadota</taxon>
        <taxon>Gammaproteobacteria</taxon>
        <taxon>Methylohalomonadales</taxon>
        <taxon>Methylohalomonadaceae</taxon>
        <taxon>Methylohalomonas</taxon>
    </lineage>
</organism>
<dbReference type="AlphaFoldDB" id="A0AAE3L0V0"/>
<keyword evidence="2" id="KW-1185">Reference proteome</keyword>
<sequence>MTLAERVVEFLNSRRPSAFCDDCIADEMGSNRHHTQQTTHPLGLTRGYERARNHCHRCGADNKLAIRGL</sequence>
<reference evidence="1" key="1">
    <citation type="submission" date="2022-08" db="EMBL/GenBank/DDBJ databases">
        <title>Genomic Encyclopedia of Type Strains, Phase III (KMG-III): the genomes of soil and plant-associated and newly described type strains.</title>
        <authorList>
            <person name="Whitman W."/>
        </authorList>
    </citation>
    <scope>NUCLEOTIDE SEQUENCE</scope>
    <source>
        <strain evidence="1">HMT 1</strain>
    </source>
</reference>
<name>A0AAE3L0V0_9GAMM</name>